<dbReference type="InterPro" id="IPR008266">
    <property type="entry name" value="Tyr_kinase_AS"/>
</dbReference>
<gene>
    <name evidence="6" type="ORF">GBAR_LOCUS14375</name>
</gene>
<feature type="repeat" description="ANK" evidence="3">
    <location>
        <begin position="492"/>
        <end position="524"/>
    </location>
</feature>
<dbReference type="GO" id="GO:0005634">
    <property type="term" value="C:nucleus"/>
    <property type="evidence" value="ECO:0007669"/>
    <property type="project" value="TreeGrafter"/>
</dbReference>
<dbReference type="PROSITE" id="PS50088">
    <property type="entry name" value="ANK_REPEAT"/>
    <property type="match status" value="8"/>
</dbReference>
<sequence length="616" mass="65824">MGAESSKQKTKDPNDISLSLRGLYGYHNVVIHTAQVLGSGAYGNVVKATLDKKPCAAKILHRVIVDSQDPGLPDFISRFEQECQILRDLKHPNIVQFLGVVQDPTTNKPILLMEMMKDSLTHFLESSATDIPYHVQVNISHDIALAVAHLHRNGILHRDLSSNNVLLSASHQAKVTDFGMSKIAASNPSMTRSKVTQCPGTLVYMPPEALRPQPRYSDKIDTFSIGVLLLQIVTRTFPAPTAASTTREDPTSAWGEIDIPIPEVERRKSEIDKVPADSGFLPVVKDCLKDKSKDRPTAAQLCHSLGTLKSTAVYSGSLSAELLEGRTELHDAAERGDVKAVRKLLSTSVNINSRTEDEGDTALLVASCRGHVEVVRLLLEAGASVLIPDKNGTSPLYVASQEGHSEVVDVLVKAGADVNQAWTKESCSVPLETAAHNGHTETVQRLLEAGAIVNHQNKSGQTPVWSASLNGHTAVVQLLIENGADISICDKNGASPLYVASEYGHSDVVDILLQAGADVHKATTKSGSVPLGIAAKKGHTETVQRLLEAGANINYQNKDGVVPLGIAAEKGHTEAVQRLLEAGANVNHQNKGLVPVIVLRAGGSGNTLLSATKAGQ</sequence>
<accession>A0AA35WKI1</accession>
<dbReference type="GO" id="GO:0045944">
    <property type="term" value="P:positive regulation of transcription by RNA polymerase II"/>
    <property type="evidence" value="ECO:0007669"/>
    <property type="project" value="TreeGrafter"/>
</dbReference>
<dbReference type="InterPro" id="IPR017441">
    <property type="entry name" value="Protein_kinase_ATP_BS"/>
</dbReference>
<evidence type="ECO:0000256" key="3">
    <source>
        <dbReference type="PROSITE-ProRule" id="PRU00023"/>
    </source>
</evidence>
<comment type="caution">
    <text evidence="6">The sequence shown here is derived from an EMBL/GenBank/DDBJ whole genome shotgun (WGS) entry which is preliminary data.</text>
</comment>
<feature type="repeat" description="ANK" evidence="3">
    <location>
        <begin position="559"/>
        <end position="591"/>
    </location>
</feature>
<name>A0AA35WKI1_GEOBA</name>
<evidence type="ECO:0000313" key="6">
    <source>
        <dbReference type="EMBL" id="CAI8024803.1"/>
    </source>
</evidence>
<dbReference type="InterPro" id="IPR011009">
    <property type="entry name" value="Kinase-like_dom_sf"/>
</dbReference>
<proteinExistence type="predicted"/>
<feature type="repeat" description="ANK" evidence="3">
    <location>
        <begin position="324"/>
        <end position="356"/>
    </location>
</feature>
<feature type="repeat" description="ANK" evidence="3">
    <location>
        <begin position="526"/>
        <end position="558"/>
    </location>
</feature>
<dbReference type="Gene3D" id="1.25.40.20">
    <property type="entry name" value="Ankyrin repeat-containing domain"/>
    <property type="match status" value="3"/>
</dbReference>
<evidence type="ECO:0000256" key="4">
    <source>
        <dbReference type="PROSITE-ProRule" id="PRU10141"/>
    </source>
</evidence>
<dbReference type="SMART" id="SM00220">
    <property type="entry name" value="S_TKc"/>
    <property type="match status" value="1"/>
</dbReference>
<evidence type="ECO:0000259" key="5">
    <source>
        <dbReference type="PROSITE" id="PS50011"/>
    </source>
</evidence>
<keyword evidence="7" id="KW-1185">Reference proteome</keyword>
<dbReference type="PROSITE" id="PS00109">
    <property type="entry name" value="PROTEIN_KINASE_TYR"/>
    <property type="match status" value="1"/>
</dbReference>
<dbReference type="GO" id="GO:0004672">
    <property type="term" value="F:protein kinase activity"/>
    <property type="evidence" value="ECO:0007669"/>
    <property type="project" value="InterPro"/>
</dbReference>
<evidence type="ECO:0000256" key="2">
    <source>
        <dbReference type="ARBA" id="ARBA00023043"/>
    </source>
</evidence>
<dbReference type="InterPro" id="IPR036770">
    <property type="entry name" value="Ankyrin_rpt-contain_sf"/>
</dbReference>
<dbReference type="PRINTS" id="PR01415">
    <property type="entry name" value="ANKYRIN"/>
</dbReference>
<feature type="repeat" description="ANK" evidence="3">
    <location>
        <begin position="459"/>
        <end position="491"/>
    </location>
</feature>
<dbReference type="SMART" id="SM00248">
    <property type="entry name" value="ANK"/>
    <property type="match status" value="8"/>
</dbReference>
<dbReference type="SUPFAM" id="SSF56112">
    <property type="entry name" value="Protein kinase-like (PK-like)"/>
    <property type="match status" value="1"/>
</dbReference>
<feature type="domain" description="Protein kinase" evidence="5">
    <location>
        <begin position="31"/>
        <end position="308"/>
    </location>
</feature>
<dbReference type="EMBL" id="CASHTH010002097">
    <property type="protein sequence ID" value="CAI8024803.1"/>
    <property type="molecule type" value="Genomic_DNA"/>
</dbReference>
<feature type="repeat" description="ANK" evidence="3">
    <location>
        <begin position="426"/>
        <end position="458"/>
    </location>
</feature>
<feature type="repeat" description="ANK" evidence="3">
    <location>
        <begin position="391"/>
        <end position="419"/>
    </location>
</feature>
<dbReference type="InterPro" id="IPR002110">
    <property type="entry name" value="Ankyrin_rpt"/>
</dbReference>
<evidence type="ECO:0000313" key="7">
    <source>
        <dbReference type="Proteomes" id="UP001174909"/>
    </source>
</evidence>
<dbReference type="PROSITE" id="PS50011">
    <property type="entry name" value="PROTEIN_KINASE_DOM"/>
    <property type="match status" value="1"/>
</dbReference>
<dbReference type="PANTHER" id="PTHR24193">
    <property type="entry name" value="ANKYRIN REPEAT PROTEIN"/>
    <property type="match status" value="1"/>
</dbReference>
<dbReference type="GO" id="GO:0005524">
    <property type="term" value="F:ATP binding"/>
    <property type="evidence" value="ECO:0007669"/>
    <property type="project" value="UniProtKB-UniRule"/>
</dbReference>
<feature type="repeat" description="ANK" evidence="3">
    <location>
        <begin position="358"/>
        <end position="390"/>
    </location>
</feature>
<keyword evidence="2 3" id="KW-0040">ANK repeat</keyword>
<feature type="non-terminal residue" evidence="6">
    <location>
        <position position="1"/>
    </location>
</feature>
<keyword evidence="4" id="KW-0067">ATP-binding</keyword>
<keyword evidence="4" id="KW-0547">Nucleotide-binding</keyword>
<organism evidence="6 7">
    <name type="scientific">Geodia barretti</name>
    <name type="common">Barrett's horny sponge</name>
    <dbReference type="NCBI Taxonomy" id="519541"/>
    <lineage>
        <taxon>Eukaryota</taxon>
        <taxon>Metazoa</taxon>
        <taxon>Porifera</taxon>
        <taxon>Demospongiae</taxon>
        <taxon>Heteroscleromorpha</taxon>
        <taxon>Tetractinellida</taxon>
        <taxon>Astrophorina</taxon>
        <taxon>Geodiidae</taxon>
        <taxon>Geodia</taxon>
    </lineage>
</organism>
<dbReference type="SUPFAM" id="SSF48403">
    <property type="entry name" value="Ankyrin repeat"/>
    <property type="match status" value="1"/>
</dbReference>
<keyword evidence="1" id="KW-0677">Repeat</keyword>
<dbReference type="PROSITE" id="PS50297">
    <property type="entry name" value="ANK_REP_REGION"/>
    <property type="match status" value="8"/>
</dbReference>
<dbReference type="InterPro" id="IPR000719">
    <property type="entry name" value="Prot_kinase_dom"/>
</dbReference>
<feature type="binding site" evidence="4">
    <location>
        <position position="58"/>
    </location>
    <ligand>
        <name>ATP</name>
        <dbReference type="ChEBI" id="CHEBI:30616"/>
    </ligand>
</feature>
<dbReference type="Pfam" id="PF12796">
    <property type="entry name" value="Ank_2"/>
    <property type="match status" value="3"/>
</dbReference>
<dbReference type="AlphaFoldDB" id="A0AA35WKI1"/>
<dbReference type="Pfam" id="PF00069">
    <property type="entry name" value="Pkinase"/>
    <property type="match status" value="1"/>
</dbReference>
<dbReference type="InterPro" id="IPR050663">
    <property type="entry name" value="Ankyrin-SOCS_Box"/>
</dbReference>
<dbReference type="PROSITE" id="PS00107">
    <property type="entry name" value="PROTEIN_KINASE_ATP"/>
    <property type="match status" value="1"/>
</dbReference>
<dbReference type="PANTHER" id="PTHR24193:SF121">
    <property type="entry name" value="ADA2A-CONTAINING COMPLEX COMPONENT 3, ISOFORM D"/>
    <property type="match status" value="1"/>
</dbReference>
<protein>
    <submittedName>
        <fullName evidence="6">Ankyrin repeat domain-containing protein 50</fullName>
    </submittedName>
</protein>
<evidence type="ECO:0000256" key="1">
    <source>
        <dbReference type="ARBA" id="ARBA00022737"/>
    </source>
</evidence>
<dbReference type="GO" id="GO:0000976">
    <property type="term" value="F:transcription cis-regulatory region binding"/>
    <property type="evidence" value="ECO:0007669"/>
    <property type="project" value="TreeGrafter"/>
</dbReference>
<reference evidence="6" key="1">
    <citation type="submission" date="2023-03" db="EMBL/GenBank/DDBJ databases">
        <authorList>
            <person name="Steffen K."/>
            <person name="Cardenas P."/>
        </authorList>
    </citation>
    <scope>NUCLEOTIDE SEQUENCE</scope>
</reference>
<dbReference type="Proteomes" id="UP001174909">
    <property type="component" value="Unassembled WGS sequence"/>
</dbReference>
<dbReference type="Gene3D" id="1.10.510.10">
    <property type="entry name" value="Transferase(Phosphotransferase) domain 1"/>
    <property type="match status" value="1"/>
</dbReference>